<keyword evidence="7 11" id="KW-1133">Transmembrane helix</keyword>
<keyword evidence="2" id="KW-0813">Transport</keyword>
<feature type="transmembrane region" description="Helical" evidence="11">
    <location>
        <begin position="194"/>
        <end position="213"/>
    </location>
</feature>
<feature type="transmembrane region" description="Helical" evidence="11">
    <location>
        <begin position="299"/>
        <end position="324"/>
    </location>
</feature>
<evidence type="ECO:0000256" key="2">
    <source>
        <dbReference type="ARBA" id="ARBA00022448"/>
    </source>
</evidence>
<dbReference type="Proteomes" id="UP001206128">
    <property type="component" value="Unassembled WGS sequence"/>
</dbReference>
<dbReference type="InterPro" id="IPR017871">
    <property type="entry name" value="ABC_transporter-like_CS"/>
</dbReference>
<name>A0AAE3GL16_9PSEU</name>
<evidence type="ECO:0000259" key="13">
    <source>
        <dbReference type="PROSITE" id="PS50929"/>
    </source>
</evidence>
<dbReference type="InterPro" id="IPR027417">
    <property type="entry name" value="P-loop_NTPase"/>
</dbReference>
<dbReference type="SUPFAM" id="SSF90123">
    <property type="entry name" value="ABC transporter transmembrane region"/>
    <property type="match status" value="1"/>
</dbReference>
<accession>A0AAE3GL16</accession>
<comment type="caution">
    <text evidence="14">The sequence shown here is derived from an EMBL/GenBank/DDBJ whole genome shotgun (WGS) entry which is preliminary data.</text>
</comment>
<keyword evidence="5" id="KW-0547">Nucleotide-binding</keyword>
<feature type="transmembrane region" description="Helical" evidence="11">
    <location>
        <begin position="92"/>
        <end position="112"/>
    </location>
</feature>
<dbReference type="Pfam" id="PF00005">
    <property type="entry name" value="ABC_tran"/>
    <property type="match status" value="1"/>
</dbReference>
<organism evidence="14 15">
    <name type="scientific">Goodfellowiella coeruleoviolacea</name>
    <dbReference type="NCBI Taxonomy" id="334858"/>
    <lineage>
        <taxon>Bacteria</taxon>
        <taxon>Bacillati</taxon>
        <taxon>Actinomycetota</taxon>
        <taxon>Actinomycetes</taxon>
        <taxon>Pseudonocardiales</taxon>
        <taxon>Pseudonocardiaceae</taxon>
        <taxon>Goodfellowiella</taxon>
    </lineage>
</organism>
<dbReference type="InterPro" id="IPR039421">
    <property type="entry name" value="Type_1_exporter"/>
</dbReference>
<keyword evidence="6 14" id="KW-0067">ATP-binding</keyword>
<dbReference type="GO" id="GO:0005524">
    <property type="term" value="F:ATP binding"/>
    <property type="evidence" value="ECO:0007669"/>
    <property type="project" value="UniProtKB-KW"/>
</dbReference>
<dbReference type="PROSITE" id="PS00211">
    <property type="entry name" value="ABC_TRANSPORTER_1"/>
    <property type="match status" value="1"/>
</dbReference>
<dbReference type="SMART" id="SM00382">
    <property type="entry name" value="AAA"/>
    <property type="match status" value="1"/>
</dbReference>
<dbReference type="InterPro" id="IPR036640">
    <property type="entry name" value="ABC1_TM_sf"/>
</dbReference>
<dbReference type="GO" id="GO:0005886">
    <property type="term" value="C:plasma membrane"/>
    <property type="evidence" value="ECO:0007669"/>
    <property type="project" value="UniProtKB-SubCell"/>
</dbReference>
<dbReference type="AlphaFoldDB" id="A0AAE3GL16"/>
<comment type="subcellular location">
    <subcellularLocation>
        <location evidence="1">Cell membrane</location>
        <topology evidence="1">Multi-pass membrane protein</topology>
    </subcellularLocation>
</comment>
<evidence type="ECO:0000313" key="15">
    <source>
        <dbReference type="Proteomes" id="UP001206128"/>
    </source>
</evidence>
<evidence type="ECO:0000256" key="10">
    <source>
        <dbReference type="SAM" id="MobiDB-lite"/>
    </source>
</evidence>
<dbReference type="GO" id="GO:0016887">
    <property type="term" value="F:ATP hydrolysis activity"/>
    <property type="evidence" value="ECO:0007669"/>
    <property type="project" value="InterPro"/>
</dbReference>
<feature type="region of interest" description="Disordered" evidence="10">
    <location>
        <begin position="613"/>
        <end position="642"/>
    </location>
</feature>
<protein>
    <submittedName>
        <fullName evidence="14">ATP-binding cassette, subfamily B</fullName>
    </submittedName>
</protein>
<dbReference type="SUPFAM" id="SSF52540">
    <property type="entry name" value="P-loop containing nucleoside triphosphate hydrolases"/>
    <property type="match status" value="1"/>
</dbReference>
<dbReference type="EMBL" id="JAMTCK010000017">
    <property type="protein sequence ID" value="MCP2169239.1"/>
    <property type="molecule type" value="Genomic_DNA"/>
</dbReference>
<keyword evidence="3" id="KW-1003">Cell membrane</keyword>
<keyword evidence="8 11" id="KW-0472">Membrane</keyword>
<feature type="transmembrane region" description="Helical" evidence="11">
    <location>
        <begin position="273"/>
        <end position="293"/>
    </location>
</feature>
<dbReference type="PANTHER" id="PTHR43394">
    <property type="entry name" value="ATP-DEPENDENT PERMEASE MDL1, MITOCHONDRIAL"/>
    <property type="match status" value="1"/>
</dbReference>
<feature type="transmembrane region" description="Helical" evidence="11">
    <location>
        <begin position="166"/>
        <end position="188"/>
    </location>
</feature>
<dbReference type="PANTHER" id="PTHR43394:SF1">
    <property type="entry name" value="ATP-BINDING CASSETTE SUB-FAMILY B MEMBER 10, MITOCHONDRIAL"/>
    <property type="match status" value="1"/>
</dbReference>
<dbReference type="Pfam" id="PF00664">
    <property type="entry name" value="ABC_membrane"/>
    <property type="match status" value="1"/>
</dbReference>
<evidence type="ECO:0000256" key="9">
    <source>
        <dbReference type="ARBA" id="ARBA00061644"/>
    </source>
</evidence>
<dbReference type="GO" id="GO:0015421">
    <property type="term" value="F:ABC-type oligopeptide transporter activity"/>
    <property type="evidence" value="ECO:0007669"/>
    <property type="project" value="TreeGrafter"/>
</dbReference>
<feature type="domain" description="ABC transmembrane type-1" evidence="13">
    <location>
        <begin position="56"/>
        <end position="338"/>
    </location>
</feature>
<feature type="compositionally biased region" description="Basic and acidic residues" evidence="10">
    <location>
        <begin position="19"/>
        <end position="28"/>
    </location>
</feature>
<keyword evidence="4 11" id="KW-0812">Transmembrane</keyword>
<dbReference type="InterPro" id="IPR003593">
    <property type="entry name" value="AAA+_ATPase"/>
</dbReference>
<feature type="region of interest" description="Disordered" evidence="10">
    <location>
        <begin position="1"/>
        <end position="31"/>
    </location>
</feature>
<evidence type="ECO:0000256" key="4">
    <source>
        <dbReference type="ARBA" id="ARBA00022692"/>
    </source>
</evidence>
<dbReference type="InterPro" id="IPR003439">
    <property type="entry name" value="ABC_transporter-like_ATP-bd"/>
</dbReference>
<evidence type="ECO:0000259" key="12">
    <source>
        <dbReference type="PROSITE" id="PS50893"/>
    </source>
</evidence>
<evidence type="ECO:0000256" key="3">
    <source>
        <dbReference type="ARBA" id="ARBA00022475"/>
    </source>
</evidence>
<feature type="compositionally biased region" description="Polar residues" evidence="10">
    <location>
        <begin position="1"/>
        <end position="13"/>
    </location>
</feature>
<dbReference type="Gene3D" id="3.40.50.300">
    <property type="entry name" value="P-loop containing nucleotide triphosphate hydrolases"/>
    <property type="match status" value="1"/>
</dbReference>
<evidence type="ECO:0000313" key="14">
    <source>
        <dbReference type="EMBL" id="MCP2169239.1"/>
    </source>
</evidence>
<keyword evidence="15" id="KW-1185">Reference proteome</keyword>
<proteinExistence type="inferred from homology"/>
<dbReference type="Gene3D" id="1.20.1560.10">
    <property type="entry name" value="ABC transporter type 1, transmembrane domain"/>
    <property type="match status" value="1"/>
</dbReference>
<evidence type="ECO:0000256" key="1">
    <source>
        <dbReference type="ARBA" id="ARBA00004651"/>
    </source>
</evidence>
<evidence type="ECO:0000256" key="5">
    <source>
        <dbReference type="ARBA" id="ARBA00022741"/>
    </source>
</evidence>
<dbReference type="PROSITE" id="PS50893">
    <property type="entry name" value="ABC_TRANSPORTER_2"/>
    <property type="match status" value="1"/>
</dbReference>
<sequence length="642" mass="68097">MSTEGESAGSQVEGQVDSRVGDRDEPGRAARAGSSWASLRRLGPYLPLRPIGWRLIAAVLSALLATLCGLGIPLVTQRIVDGPIATGDLAALSWLIGGVLALGVGEAGLFYARRRLVSRPASVVEANMRADLYRHLQGLPIAFHDRWQSGQLLSRAVNDLATVRRFLAFALIYLVVNSLALLAGLGVLFALSPLLGLVVLACSTPLVVISYVFETRFKTVARLAQDQDGDLTTTVEESVLGIRVLKAFGRGPELVRRYLVQARQLRGTELRKVRIIAFLWAALVALPELAIAGQLAVGGFAVAGGTLTVGTLVAAVTITSYLVWPMGSIGWLLSETNQAATACDRYWEARDAERTIVDPPRPVALPEPVRGHVRFEGVRFGYPGADREVLRGIDLELRPGETVALVGATGSGKTTLTMLVPRLADVTGGRITVDGVDVRDLRLADLRRVVATAFEEPVLFSASVTENVALGAPGISDDQVHQALRVARADEFVAELPWGAATRIGEQGLSLSGGQRQRLALARAVAGQPAVLVLDDPLSALDVHTEAEVEAALRRVLRGVTALVVAHRPSTVQLADRVAVLVDGRIAAIGTHRDLLATNAAYRHLLATDLSPAELSPAGPSPTELSPAGSGENLETTEVAAQ</sequence>
<gene>
    <name evidence="14" type="ORF">LX83_006123</name>
</gene>
<evidence type="ECO:0000256" key="11">
    <source>
        <dbReference type="SAM" id="Phobius"/>
    </source>
</evidence>
<comment type="similarity">
    <text evidence="9">Belongs to the ABC transporter superfamily. Lipid exporter (TC 3.A.1.106) family.</text>
</comment>
<feature type="transmembrane region" description="Helical" evidence="11">
    <location>
        <begin position="51"/>
        <end position="72"/>
    </location>
</feature>
<dbReference type="RefSeq" id="WP_253777841.1">
    <property type="nucleotide sequence ID" value="NZ_JAMTCK010000017.1"/>
</dbReference>
<feature type="domain" description="ABC transporter" evidence="12">
    <location>
        <begin position="373"/>
        <end position="608"/>
    </location>
</feature>
<evidence type="ECO:0000256" key="6">
    <source>
        <dbReference type="ARBA" id="ARBA00022840"/>
    </source>
</evidence>
<evidence type="ECO:0000256" key="7">
    <source>
        <dbReference type="ARBA" id="ARBA00022989"/>
    </source>
</evidence>
<dbReference type="PROSITE" id="PS50929">
    <property type="entry name" value="ABC_TM1F"/>
    <property type="match status" value="1"/>
</dbReference>
<dbReference type="InterPro" id="IPR011527">
    <property type="entry name" value="ABC1_TM_dom"/>
</dbReference>
<evidence type="ECO:0000256" key="8">
    <source>
        <dbReference type="ARBA" id="ARBA00023136"/>
    </source>
</evidence>
<dbReference type="CDD" id="cd18543">
    <property type="entry name" value="ABC_6TM_Rv0194_D1_like"/>
    <property type="match status" value="1"/>
</dbReference>
<reference evidence="14" key="1">
    <citation type="submission" date="2022-06" db="EMBL/GenBank/DDBJ databases">
        <title>Genomic Encyclopedia of Archaeal and Bacterial Type Strains, Phase II (KMG-II): from individual species to whole genera.</title>
        <authorList>
            <person name="Goeker M."/>
        </authorList>
    </citation>
    <scope>NUCLEOTIDE SEQUENCE</scope>
    <source>
        <strain evidence="14">DSM 43935</strain>
    </source>
</reference>
<dbReference type="FunFam" id="3.40.50.300:FF:000299">
    <property type="entry name" value="ABC transporter ATP-binding protein/permease"/>
    <property type="match status" value="1"/>
</dbReference>